<dbReference type="GO" id="GO:0016539">
    <property type="term" value="P:intein-mediated protein splicing"/>
    <property type="evidence" value="ECO:0007669"/>
    <property type="project" value="InterPro"/>
</dbReference>
<dbReference type="Gene3D" id="3.10.28.10">
    <property type="entry name" value="Homing endonucleases"/>
    <property type="match status" value="1"/>
</dbReference>
<dbReference type="AlphaFoldDB" id="A0A919J9L2"/>
<dbReference type="InterPro" id="IPR009057">
    <property type="entry name" value="Homeodomain-like_sf"/>
</dbReference>
<evidence type="ECO:0000313" key="3">
    <source>
        <dbReference type="Proteomes" id="UP000647172"/>
    </source>
</evidence>
<keyword evidence="3" id="KW-1185">Reference proteome</keyword>
<feature type="domain" description="DOD-type homing endonuclease" evidence="1">
    <location>
        <begin position="72"/>
        <end position="220"/>
    </location>
</feature>
<gene>
    <name evidence="2" type="ORF">Ani05nite_01520</name>
</gene>
<dbReference type="InterPro" id="IPR004042">
    <property type="entry name" value="Intein_endonuc_central"/>
</dbReference>
<reference evidence="2" key="1">
    <citation type="submission" date="2021-01" db="EMBL/GenBank/DDBJ databases">
        <title>Whole genome shotgun sequence of Actinoplanes nipponensis NBRC 14063.</title>
        <authorList>
            <person name="Komaki H."/>
            <person name="Tamura T."/>
        </authorList>
    </citation>
    <scope>NUCLEOTIDE SEQUENCE</scope>
    <source>
        <strain evidence="2">NBRC 14063</strain>
    </source>
</reference>
<dbReference type="EMBL" id="BOMQ01000004">
    <property type="protein sequence ID" value="GIE46618.1"/>
    <property type="molecule type" value="Genomic_DNA"/>
</dbReference>
<dbReference type="PRINTS" id="PR00379">
    <property type="entry name" value="INTEIN"/>
</dbReference>
<evidence type="ECO:0000313" key="2">
    <source>
        <dbReference type="EMBL" id="GIE46618.1"/>
    </source>
</evidence>
<accession>A0A919J9L2</accession>
<dbReference type="SUPFAM" id="SSF55608">
    <property type="entry name" value="Homing endonucleases"/>
    <property type="match status" value="1"/>
</dbReference>
<organism evidence="2 3">
    <name type="scientific">Actinoplanes nipponensis</name>
    <dbReference type="NCBI Taxonomy" id="135950"/>
    <lineage>
        <taxon>Bacteria</taxon>
        <taxon>Bacillati</taxon>
        <taxon>Actinomycetota</taxon>
        <taxon>Actinomycetes</taxon>
        <taxon>Micromonosporales</taxon>
        <taxon>Micromonosporaceae</taxon>
        <taxon>Actinoplanes</taxon>
    </lineage>
</organism>
<sequence>MHPRHLRARAISLKSAGVPFTEIYRTLGLSRNTVACWLYRSRSKIDSSPDRRCPFCARPARPVDHPADYAYLLGMYLGDGHLLTTGRVPLLRVACDLRYPRVIAEVGDAMRACGARVVGHQRREGRDDVRSSWMHWPCLLPQHGPGKKHERAIRLVPWQQRIVDAHPGRFLRGLFHSDGCRTTNRIVRAGREYVYPRYQFVNESSDIMRLCQESLNELGVRWRMGRRTMLSVARRDDVAELDRHVGAKC</sequence>
<dbReference type="InterPro" id="IPR006142">
    <property type="entry name" value="INTEIN"/>
</dbReference>
<proteinExistence type="predicted"/>
<dbReference type="PROSITE" id="PS50819">
    <property type="entry name" value="INTEIN_ENDONUCLEASE"/>
    <property type="match status" value="1"/>
</dbReference>
<evidence type="ECO:0000259" key="1">
    <source>
        <dbReference type="PROSITE" id="PS50819"/>
    </source>
</evidence>
<protein>
    <recommendedName>
        <fullName evidence="1">DOD-type homing endonuclease domain-containing protein</fullName>
    </recommendedName>
</protein>
<dbReference type="GO" id="GO:0004519">
    <property type="term" value="F:endonuclease activity"/>
    <property type="evidence" value="ECO:0007669"/>
    <property type="project" value="InterPro"/>
</dbReference>
<dbReference type="Proteomes" id="UP000647172">
    <property type="component" value="Unassembled WGS sequence"/>
</dbReference>
<dbReference type="SUPFAM" id="SSF46689">
    <property type="entry name" value="Homeodomain-like"/>
    <property type="match status" value="1"/>
</dbReference>
<comment type="caution">
    <text evidence="2">The sequence shown here is derived from an EMBL/GenBank/DDBJ whole genome shotgun (WGS) entry which is preliminary data.</text>
</comment>
<name>A0A919J9L2_9ACTN</name>
<dbReference type="InterPro" id="IPR027434">
    <property type="entry name" value="Homing_endonucl"/>
</dbReference>
<dbReference type="RefSeq" id="WP_203762779.1">
    <property type="nucleotide sequence ID" value="NZ_JBHRYL010000001.1"/>
</dbReference>